<proteinExistence type="predicted"/>
<feature type="compositionally biased region" description="Low complexity" evidence="1">
    <location>
        <begin position="75"/>
        <end position="92"/>
    </location>
</feature>
<keyword evidence="2" id="KW-1133">Transmembrane helix</keyword>
<evidence type="ECO:0000256" key="2">
    <source>
        <dbReference type="SAM" id="Phobius"/>
    </source>
</evidence>
<sequence>MVSAPNPNVVIPPPRPPLPAGPVSGKRLPYGVAALAVAGLALLLALGSAVFAWRAIDQAKDAKQVALAGRAEPVAPAAASPSSSPSSAAEPLPSEEPVEPAGTGEPAPLDERTVYTPKYEKQSLTLKARECNHSMYADLDEPRANVASTGYDLVLSGDCSGNLLYLRLGDGVEGSESGSAGSTPQDCAEQIRTAPLGEAKVPVRKGVVLCLTTSFVAANERGDDQRMVLVEITGVADGGAVTLKATAWNIPR</sequence>
<evidence type="ECO:0000256" key="1">
    <source>
        <dbReference type="SAM" id="MobiDB-lite"/>
    </source>
</evidence>
<feature type="region of interest" description="Disordered" evidence="1">
    <location>
        <begin position="75"/>
        <end position="115"/>
    </location>
</feature>
<reference evidence="3" key="1">
    <citation type="submission" date="2022-12" db="EMBL/GenBank/DDBJ databases">
        <title>New Phytohabitans aurantiacus sp. RD004123 nov., an actinomycete isolated from soil.</title>
        <authorList>
            <person name="Triningsih D.W."/>
            <person name="Harunari E."/>
            <person name="Igarashi Y."/>
        </authorList>
    </citation>
    <scope>NUCLEOTIDE SEQUENCE</scope>
    <source>
        <strain evidence="3">RD004123</strain>
    </source>
</reference>
<dbReference type="Proteomes" id="UP001144280">
    <property type="component" value="Unassembled WGS sequence"/>
</dbReference>
<keyword evidence="4" id="KW-1185">Reference proteome</keyword>
<keyword evidence="2" id="KW-0812">Transmembrane</keyword>
<comment type="caution">
    <text evidence="3">The sequence shown here is derived from an EMBL/GenBank/DDBJ whole genome shotgun (WGS) entry which is preliminary data.</text>
</comment>
<evidence type="ECO:0000313" key="4">
    <source>
        <dbReference type="Proteomes" id="UP001144280"/>
    </source>
</evidence>
<dbReference type="RefSeq" id="WP_281903444.1">
    <property type="nucleotide sequence ID" value="NZ_BSDI01000052.1"/>
</dbReference>
<evidence type="ECO:0000313" key="3">
    <source>
        <dbReference type="EMBL" id="GLI01984.1"/>
    </source>
</evidence>
<organism evidence="3 4">
    <name type="scientific">Phytohabitans aurantiacus</name>
    <dbReference type="NCBI Taxonomy" id="3016789"/>
    <lineage>
        <taxon>Bacteria</taxon>
        <taxon>Bacillati</taxon>
        <taxon>Actinomycetota</taxon>
        <taxon>Actinomycetes</taxon>
        <taxon>Micromonosporales</taxon>
        <taxon>Micromonosporaceae</taxon>
    </lineage>
</organism>
<accession>A0ABQ5R5C8</accession>
<dbReference type="EMBL" id="BSDI01000052">
    <property type="protein sequence ID" value="GLI01984.1"/>
    <property type="molecule type" value="Genomic_DNA"/>
</dbReference>
<protein>
    <submittedName>
        <fullName evidence="3">Uncharacterized protein</fullName>
    </submittedName>
</protein>
<name>A0ABQ5R5C8_9ACTN</name>
<gene>
    <name evidence="3" type="ORF">Pa4123_72610</name>
</gene>
<keyword evidence="2" id="KW-0472">Membrane</keyword>
<feature type="transmembrane region" description="Helical" evidence="2">
    <location>
        <begin position="28"/>
        <end position="53"/>
    </location>
</feature>